<name>A0AC35G080_9BILA</name>
<evidence type="ECO:0000313" key="1">
    <source>
        <dbReference type="Proteomes" id="UP000887580"/>
    </source>
</evidence>
<organism evidence="1 2">
    <name type="scientific">Panagrolaimus sp. PS1159</name>
    <dbReference type="NCBI Taxonomy" id="55785"/>
    <lineage>
        <taxon>Eukaryota</taxon>
        <taxon>Metazoa</taxon>
        <taxon>Ecdysozoa</taxon>
        <taxon>Nematoda</taxon>
        <taxon>Chromadorea</taxon>
        <taxon>Rhabditida</taxon>
        <taxon>Tylenchina</taxon>
        <taxon>Panagrolaimomorpha</taxon>
        <taxon>Panagrolaimoidea</taxon>
        <taxon>Panagrolaimidae</taxon>
        <taxon>Panagrolaimus</taxon>
    </lineage>
</organism>
<reference evidence="2" key="1">
    <citation type="submission" date="2022-11" db="UniProtKB">
        <authorList>
            <consortium name="WormBaseParasite"/>
        </authorList>
    </citation>
    <scope>IDENTIFICATION</scope>
</reference>
<sequence length="266" mass="30329">MEVVVDDSEADSPQKKRPKSDENEAIEEDMDFSGDIDTTIGYYVNENPISRGAEATILRCKFLGKSAILKQRISKAYRHPDLDKQLIKQRLTSEVRGIAKCKMLGVPVPAIYFINEYRSEIIFEEIEGCNLREYLLIKERTLPSNEYQQCFSEVALNLGKLIAKMHIGGLIHGDLTSANVLLRNERIDHLCLIDFGLSYQKDLPEDKAVDLYVFERALAALHDGLENTTFESIQKGYESINAEHATIVYKKLEEVRLRGRKRDMIG</sequence>
<proteinExistence type="predicted"/>
<dbReference type="WBParaSite" id="PS1159_v2.g2249.t1">
    <property type="protein sequence ID" value="PS1159_v2.g2249.t1"/>
    <property type="gene ID" value="PS1159_v2.g2249"/>
</dbReference>
<dbReference type="Proteomes" id="UP000887580">
    <property type="component" value="Unplaced"/>
</dbReference>
<accession>A0AC35G080</accession>
<evidence type="ECO:0000313" key="2">
    <source>
        <dbReference type="WBParaSite" id="PS1159_v2.g2249.t1"/>
    </source>
</evidence>
<protein>
    <submittedName>
        <fullName evidence="2">Non-specific serine/threonine protein kinase</fullName>
    </submittedName>
</protein>